<comment type="caution">
    <text evidence="1">The sequence shown here is derived from an EMBL/GenBank/DDBJ whole genome shotgun (WGS) entry which is preliminary data.</text>
</comment>
<organism evidence="1 2">
    <name type="scientific">Ladona fulva</name>
    <name type="common">Scarce chaser dragonfly</name>
    <name type="synonym">Libellula fulva</name>
    <dbReference type="NCBI Taxonomy" id="123851"/>
    <lineage>
        <taxon>Eukaryota</taxon>
        <taxon>Metazoa</taxon>
        <taxon>Ecdysozoa</taxon>
        <taxon>Arthropoda</taxon>
        <taxon>Hexapoda</taxon>
        <taxon>Insecta</taxon>
        <taxon>Pterygota</taxon>
        <taxon>Palaeoptera</taxon>
        <taxon>Odonata</taxon>
        <taxon>Epiprocta</taxon>
        <taxon>Anisoptera</taxon>
        <taxon>Libelluloidea</taxon>
        <taxon>Libellulidae</taxon>
        <taxon>Ladona</taxon>
    </lineage>
</organism>
<dbReference type="EMBL" id="KZ308169">
    <property type="protein sequence ID" value="KAG8223645.1"/>
    <property type="molecule type" value="Genomic_DNA"/>
</dbReference>
<gene>
    <name evidence="1" type="ORF">J437_LFUL001752</name>
</gene>
<sequence>MIFQLMLIRHSSKADAWTAAVTIFSRAAQLRITSLEKDVTQYVQKCLHCNTFQDVQQKETLISLPVLQLPW</sequence>
<keyword evidence="2" id="KW-1185">Reference proteome</keyword>
<evidence type="ECO:0000313" key="2">
    <source>
        <dbReference type="Proteomes" id="UP000792457"/>
    </source>
</evidence>
<reference evidence="1" key="2">
    <citation type="submission" date="2017-10" db="EMBL/GenBank/DDBJ databases">
        <title>Ladona fulva Genome sequencing and assembly.</title>
        <authorList>
            <person name="Murali S."/>
            <person name="Richards S."/>
            <person name="Bandaranaike D."/>
            <person name="Bellair M."/>
            <person name="Blankenburg K."/>
            <person name="Chao H."/>
            <person name="Dinh H."/>
            <person name="Doddapaneni H."/>
            <person name="Dugan-Rocha S."/>
            <person name="Elkadiri S."/>
            <person name="Gnanaolivu R."/>
            <person name="Hernandez B."/>
            <person name="Skinner E."/>
            <person name="Javaid M."/>
            <person name="Lee S."/>
            <person name="Li M."/>
            <person name="Ming W."/>
            <person name="Munidasa M."/>
            <person name="Muniz J."/>
            <person name="Nguyen L."/>
            <person name="Hughes D."/>
            <person name="Osuji N."/>
            <person name="Pu L.-L."/>
            <person name="Puazo M."/>
            <person name="Qu C."/>
            <person name="Quiroz J."/>
            <person name="Raj R."/>
            <person name="Weissenberger G."/>
            <person name="Xin Y."/>
            <person name="Zou X."/>
            <person name="Han Y."/>
            <person name="Worley K."/>
            <person name="Muzny D."/>
            <person name="Gibbs R."/>
        </authorList>
    </citation>
    <scope>NUCLEOTIDE SEQUENCE</scope>
    <source>
        <strain evidence="1">Sampled in the wild</strain>
    </source>
</reference>
<reference evidence="1" key="1">
    <citation type="submission" date="2013-04" db="EMBL/GenBank/DDBJ databases">
        <authorList>
            <person name="Qu J."/>
            <person name="Murali S.C."/>
            <person name="Bandaranaike D."/>
            <person name="Bellair M."/>
            <person name="Blankenburg K."/>
            <person name="Chao H."/>
            <person name="Dinh H."/>
            <person name="Doddapaneni H."/>
            <person name="Downs B."/>
            <person name="Dugan-Rocha S."/>
            <person name="Elkadiri S."/>
            <person name="Gnanaolivu R.D."/>
            <person name="Hernandez B."/>
            <person name="Javaid M."/>
            <person name="Jayaseelan J.C."/>
            <person name="Lee S."/>
            <person name="Li M."/>
            <person name="Ming W."/>
            <person name="Munidasa M."/>
            <person name="Muniz J."/>
            <person name="Nguyen L."/>
            <person name="Ongeri F."/>
            <person name="Osuji N."/>
            <person name="Pu L.-L."/>
            <person name="Puazo M."/>
            <person name="Qu C."/>
            <person name="Quiroz J."/>
            <person name="Raj R."/>
            <person name="Weissenberger G."/>
            <person name="Xin Y."/>
            <person name="Zou X."/>
            <person name="Han Y."/>
            <person name="Richards S."/>
            <person name="Worley K."/>
            <person name="Muzny D."/>
            <person name="Gibbs R."/>
        </authorList>
    </citation>
    <scope>NUCLEOTIDE SEQUENCE</scope>
    <source>
        <strain evidence="1">Sampled in the wild</strain>
    </source>
</reference>
<name>A0A8K0JVW5_LADFU</name>
<proteinExistence type="predicted"/>
<evidence type="ECO:0000313" key="1">
    <source>
        <dbReference type="EMBL" id="KAG8223645.1"/>
    </source>
</evidence>
<dbReference type="Proteomes" id="UP000792457">
    <property type="component" value="Unassembled WGS sequence"/>
</dbReference>
<dbReference type="AlphaFoldDB" id="A0A8K0JVW5"/>
<accession>A0A8K0JVW5</accession>
<protein>
    <recommendedName>
        <fullName evidence="3">Integrase zinc-binding domain-containing protein</fullName>
    </recommendedName>
</protein>
<evidence type="ECO:0008006" key="3">
    <source>
        <dbReference type="Google" id="ProtNLM"/>
    </source>
</evidence>